<dbReference type="EMBL" id="NCKV01004759">
    <property type="protein sequence ID" value="RWS24527.1"/>
    <property type="molecule type" value="Genomic_DNA"/>
</dbReference>
<dbReference type="OrthoDB" id="18598at2759"/>
<organism evidence="3 4">
    <name type="scientific">Leptotrombidium deliense</name>
    <dbReference type="NCBI Taxonomy" id="299467"/>
    <lineage>
        <taxon>Eukaryota</taxon>
        <taxon>Metazoa</taxon>
        <taxon>Ecdysozoa</taxon>
        <taxon>Arthropoda</taxon>
        <taxon>Chelicerata</taxon>
        <taxon>Arachnida</taxon>
        <taxon>Acari</taxon>
        <taxon>Acariformes</taxon>
        <taxon>Trombidiformes</taxon>
        <taxon>Prostigmata</taxon>
        <taxon>Anystina</taxon>
        <taxon>Parasitengona</taxon>
        <taxon>Trombiculoidea</taxon>
        <taxon>Trombiculidae</taxon>
        <taxon>Leptotrombidium</taxon>
    </lineage>
</organism>
<evidence type="ECO:0000313" key="3">
    <source>
        <dbReference type="EMBL" id="RWS24527.1"/>
    </source>
</evidence>
<feature type="region of interest" description="Disordered" evidence="1">
    <location>
        <begin position="759"/>
        <end position="893"/>
    </location>
</feature>
<evidence type="ECO:0000256" key="1">
    <source>
        <dbReference type="SAM" id="MobiDB-lite"/>
    </source>
</evidence>
<dbReference type="GO" id="GO:0016477">
    <property type="term" value="P:cell migration"/>
    <property type="evidence" value="ECO:0007669"/>
    <property type="project" value="TreeGrafter"/>
</dbReference>
<feature type="compositionally biased region" description="Basic and acidic residues" evidence="1">
    <location>
        <begin position="799"/>
        <end position="810"/>
    </location>
</feature>
<feature type="domain" description="CARMIL C-terminal" evidence="2">
    <location>
        <begin position="676"/>
        <end position="941"/>
    </location>
</feature>
<dbReference type="GO" id="GO:0005886">
    <property type="term" value="C:plasma membrane"/>
    <property type="evidence" value="ECO:0007669"/>
    <property type="project" value="TreeGrafter"/>
</dbReference>
<evidence type="ECO:0000259" key="2">
    <source>
        <dbReference type="Pfam" id="PF16000"/>
    </source>
</evidence>
<dbReference type="VEuPathDB" id="VectorBase:LDEU007513"/>
<dbReference type="SMART" id="SM00368">
    <property type="entry name" value="LRR_RI"/>
    <property type="match status" value="4"/>
</dbReference>
<dbReference type="AlphaFoldDB" id="A0A443SAI6"/>
<keyword evidence="4" id="KW-1185">Reference proteome</keyword>
<dbReference type="InterPro" id="IPR032675">
    <property type="entry name" value="LRR_dom_sf"/>
</dbReference>
<dbReference type="STRING" id="299467.A0A443SAI6"/>
<feature type="region of interest" description="Disordered" evidence="1">
    <location>
        <begin position="1123"/>
        <end position="1170"/>
    </location>
</feature>
<dbReference type="PANTHER" id="PTHR24112:SF66">
    <property type="entry name" value="LEUCINE-RICH REPEAT, ISOFORM F"/>
    <property type="match status" value="1"/>
</dbReference>
<feature type="compositionally biased region" description="Basic residues" evidence="1">
    <location>
        <begin position="880"/>
        <end position="890"/>
    </location>
</feature>
<feature type="non-terminal residue" evidence="3">
    <location>
        <position position="1"/>
    </location>
</feature>
<feature type="region of interest" description="Disordered" evidence="1">
    <location>
        <begin position="1064"/>
        <end position="1103"/>
    </location>
</feature>
<dbReference type="Gene3D" id="3.80.10.10">
    <property type="entry name" value="Ribonuclease Inhibitor"/>
    <property type="match status" value="1"/>
</dbReference>
<dbReference type="InterPro" id="IPR001611">
    <property type="entry name" value="Leu-rich_rpt"/>
</dbReference>
<comment type="caution">
    <text evidence="3">The sequence shown here is derived from an EMBL/GenBank/DDBJ whole genome shotgun (WGS) entry which is preliminary data.</text>
</comment>
<gene>
    <name evidence="3" type="ORF">B4U80_09158</name>
</gene>
<name>A0A443SAI6_9ACAR</name>
<dbReference type="PANTHER" id="PTHR24112">
    <property type="entry name" value="LEUCINE-RICH REPEAT, ISOFORM F-RELATED"/>
    <property type="match status" value="1"/>
</dbReference>
<dbReference type="Pfam" id="PF16000">
    <property type="entry name" value="CARMIL_C"/>
    <property type="match status" value="1"/>
</dbReference>
<accession>A0A443SAI6</accession>
<dbReference type="SUPFAM" id="SSF52047">
    <property type="entry name" value="RNI-like"/>
    <property type="match status" value="2"/>
</dbReference>
<feature type="compositionally biased region" description="Polar residues" evidence="1">
    <location>
        <begin position="1005"/>
        <end position="1021"/>
    </location>
</feature>
<proteinExistence type="predicted"/>
<feature type="compositionally biased region" description="Low complexity" evidence="1">
    <location>
        <begin position="1080"/>
        <end position="1103"/>
    </location>
</feature>
<dbReference type="Pfam" id="PF13516">
    <property type="entry name" value="LRR_6"/>
    <property type="match status" value="1"/>
</dbReference>
<feature type="compositionally biased region" description="Polar residues" evidence="1">
    <location>
        <begin position="759"/>
        <end position="772"/>
    </location>
</feature>
<dbReference type="InterPro" id="IPR051279">
    <property type="entry name" value="PP1-Reg/Actin-Interact_Protein"/>
</dbReference>
<dbReference type="GO" id="GO:0034315">
    <property type="term" value="P:regulation of Arp2/3 complex-mediated actin nucleation"/>
    <property type="evidence" value="ECO:0007669"/>
    <property type="project" value="TreeGrafter"/>
</dbReference>
<feature type="compositionally biased region" description="Low complexity" evidence="1">
    <location>
        <begin position="986"/>
        <end position="997"/>
    </location>
</feature>
<evidence type="ECO:0000313" key="4">
    <source>
        <dbReference type="Proteomes" id="UP000288716"/>
    </source>
</evidence>
<feature type="region of interest" description="Disordered" evidence="1">
    <location>
        <begin position="982"/>
        <end position="1034"/>
    </location>
</feature>
<protein>
    <submittedName>
        <fullName evidence="3">Leucine-rich repeat-containing protein 16A-like protein</fullName>
    </submittedName>
</protein>
<dbReference type="Proteomes" id="UP000288716">
    <property type="component" value="Unassembled WGS sequence"/>
</dbReference>
<dbReference type="GO" id="GO:0030027">
    <property type="term" value="C:lamellipodium"/>
    <property type="evidence" value="ECO:0007669"/>
    <property type="project" value="TreeGrafter"/>
</dbReference>
<sequence length="1170" mass="128051">CMCDYFSLPYREEVSWDIDTIYFSHNITELSLLDFEHLDSKDMVPIIAALAYNGWFTKFRASGVKVVGGSSGNKVDPEVAEQIINLMKKSFTLEEVYLDNTGIKADFVNKLMLALLSNGNSSLHTIDFSHNTIEDKGIRSLCGFVAKVNTGSTDSSVANPPHKGLVHLNLSHTGLTSRGISELSEALSLNKALPSTLTYLNLSENVFKDDANKLYNFLAQPNNIVTLDLSGTECSLDTIFGALLRGCTQKLANLNLARNQFCKKSHKEVTVLPSFKNFFTTTVSLKSLNLSGNRLPVEALKSMLLGLACNEIASDVYINLSSNDFKSAGASILEMVVSDIRCLSGIDLSDNGFDAEVASVITAISKNKSLKRLSIGKNFANIKPKHMPRVLESLVLLLQDEESSLESLSIADSKLRTDTCLIINALSNNQSLMNIDITGNFMGLPGAKTLAKALQVNSKLESIFMDRNMVPTIGFIDIAYALERNFTLKHMPTPLQDITTAMKFGSPEKTEAAVAKIEELLRRNNTPHPLIRTKGFHATTSAAHHLAYDSPTYQMIDKLMVHLQDIVSNWSTTGKSSVGSFKLKKNIDPVSSSESIDSKADYVHRAESYLKEAVNAKQLFTRLHQKFILRLPATVETPVIPSKPVDAKLNDFVYDFKTTLENFIQDTTALMLQCVQEQCPNVVLNSEKLQHDLQRIHLNSVNCKHFPSLSFLQNCFVEQIGTVVNFKMEEVLLSIANHVCDRVLDEVIECLSSSHRSLTESGSLTSQRSSTPDVLRNRSGGWFDGGSSRDSSTEGNLSIREKSGPNKEDSDNFGLATPKLPNQKRQSLYTRRLRPQSVMDGITTDEIPDLLPKSESTGGVNMLDPSSSSSSGDKLEHLGKSRPKRPKTRAPTRAAIVSTGVVSKKVEVLNETRDSSENLDDGLDTFFRRPTVELIKTPYSSHKPTFIRNVPGSEAERNGLQKFNTSHKSPVDDMSTSLIVDQNNGSQTMSSSSILQSRMDEVTRSKSSPNLGIRKQYSQGSAPAAEIQRNDSPGAEEVCSILNRVSSPIPPEQHSDLLAEMKAKGGKRSLAPTPTPPSIPEETSSCITTASSKSVASTTSTTSQAGAAFGVRLRASTFGEVLKSTSKSSLKNEDASLSHESSAKANESKTSAPITNSAVSKQRPKSMFRN</sequence>
<reference evidence="3 4" key="1">
    <citation type="journal article" date="2018" name="Gigascience">
        <title>Genomes of trombidid mites reveal novel predicted allergens and laterally-transferred genes associated with secondary metabolism.</title>
        <authorList>
            <person name="Dong X."/>
            <person name="Chaisiri K."/>
            <person name="Xia D."/>
            <person name="Armstrong S.D."/>
            <person name="Fang Y."/>
            <person name="Donnelly M.J."/>
            <person name="Kadowaki T."/>
            <person name="McGarry J.W."/>
            <person name="Darby A.C."/>
            <person name="Makepeace B.L."/>
        </authorList>
    </citation>
    <scope>NUCLEOTIDE SEQUENCE [LARGE SCALE GENOMIC DNA]</scope>
    <source>
        <strain evidence="3">UoL-UT</strain>
    </source>
</reference>
<feature type="compositionally biased region" description="Polar residues" evidence="1">
    <location>
        <begin position="1138"/>
        <end position="1160"/>
    </location>
</feature>
<dbReference type="InterPro" id="IPR031943">
    <property type="entry name" value="CARMIL_C"/>
</dbReference>